<reference evidence="3 5" key="1">
    <citation type="submission" date="2016-04" db="EMBL/GenBank/DDBJ databases">
        <title>Genome sequence of Methanosphaera cuniculi DSM 4103.</title>
        <authorList>
            <person name="Poehlein A."/>
            <person name="Seedorf H."/>
            <person name="Daniel R."/>
        </authorList>
    </citation>
    <scope>NUCLEOTIDE SEQUENCE [LARGE SCALE GENOMIC DNA]</scope>
    <source>
        <strain evidence="3 5">DSM 4103</strain>
    </source>
</reference>
<evidence type="ECO:0000313" key="2">
    <source>
        <dbReference type="EMBL" id="PAV07596.1"/>
    </source>
</evidence>
<name>A0A2A2HE64_9EURY</name>
<evidence type="ECO:0000313" key="4">
    <source>
        <dbReference type="Proteomes" id="UP000217528"/>
    </source>
</evidence>
<protein>
    <submittedName>
        <fullName evidence="2">Uncharacterized protein</fullName>
    </submittedName>
</protein>
<proteinExistence type="predicted"/>
<feature type="transmembrane region" description="Helical" evidence="1">
    <location>
        <begin position="107"/>
        <end position="124"/>
    </location>
</feature>
<feature type="transmembrane region" description="Helical" evidence="1">
    <location>
        <begin position="167"/>
        <end position="187"/>
    </location>
</feature>
<dbReference type="EMBL" id="LWMS01000031">
    <property type="protein sequence ID" value="PWL08081.1"/>
    <property type="molecule type" value="Genomic_DNA"/>
</dbReference>
<feature type="transmembrane region" description="Helical" evidence="1">
    <location>
        <begin position="42"/>
        <end position="63"/>
    </location>
</feature>
<reference evidence="2 4" key="2">
    <citation type="journal article" date="2017" name="BMC Genomics">
        <title>Genomic analysis of methanogenic archaea reveals a shift towards energy conservation.</title>
        <authorList>
            <person name="Gilmore S.P."/>
            <person name="Henske J.K."/>
            <person name="Sexton J.A."/>
            <person name="Solomon K.V."/>
            <person name="Seppala S."/>
            <person name="Yoo J.I."/>
            <person name="Huyett L.M."/>
            <person name="Pressman A."/>
            <person name="Cogan J.Z."/>
            <person name="Kivenson V."/>
            <person name="Peng X."/>
            <person name="Tan Y."/>
            <person name="Valentine D.L."/>
            <person name="O'Malley M.A."/>
        </authorList>
    </citation>
    <scope>NUCLEOTIDE SEQUENCE [LARGE SCALE GENOMIC DNA]</scope>
    <source>
        <strain evidence="2 4">1R-7</strain>
    </source>
</reference>
<keyword evidence="1" id="KW-1133">Transmembrane helix</keyword>
<evidence type="ECO:0000256" key="1">
    <source>
        <dbReference type="SAM" id="Phobius"/>
    </source>
</evidence>
<gene>
    <name evidence="2" type="ORF">ASJ82_07940</name>
    <name evidence="3" type="ORF">MSCUN_10120</name>
</gene>
<evidence type="ECO:0000313" key="5">
    <source>
        <dbReference type="Proteomes" id="UP000246004"/>
    </source>
</evidence>
<keyword evidence="1" id="KW-0812">Transmembrane</keyword>
<dbReference type="PIRSF" id="PIRSF037409">
    <property type="entry name" value="UCP037409_transporter"/>
    <property type="match status" value="1"/>
</dbReference>
<dbReference type="OrthoDB" id="60331at2157"/>
<keyword evidence="4" id="KW-1185">Reference proteome</keyword>
<feature type="transmembrane region" description="Helical" evidence="1">
    <location>
        <begin position="136"/>
        <end position="155"/>
    </location>
</feature>
<dbReference type="InterPro" id="IPR017199">
    <property type="entry name" value="UCP037409_transporter"/>
</dbReference>
<accession>A0A2A2HE64</accession>
<dbReference type="Pfam" id="PF09930">
    <property type="entry name" value="DUF2162"/>
    <property type="match status" value="1"/>
</dbReference>
<keyword evidence="1" id="KW-0472">Membrane</keyword>
<dbReference type="AlphaFoldDB" id="A0A2A2HE64"/>
<feature type="transmembrane region" description="Helical" evidence="1">
    <location>
        <begin position="69"/>
        <end position="86"/>
    </location>
</feature>
<evidence type="ECO:0000313" key="3">
    <source>
        <dbReference type="EMBL" id="PWL08081.1"/>
    </source>
</evidence>
<dbReference type="Proteomes" id="UP000246004">
    <property type="component" value="Unassembled WGS sequence"/>
</dbReference>
<feature type="transmembrane region" description="Helical" evidence="1">
    <location>
        <begin position="12"/>
        <end position="30"/>
    </location>
</feature>
<comment type="caution">
    <text evidence="2">The sequence shown here is derived from an EMBL/GenBank/DDBJ whole genome shotgun (WGS) entry which is preliminary data.</text>
</comment>
<feature type="transmembrane region" description="Helical" evidence="1">
    <location>
        <begin position="207"/>
        <end position="226"/>
    </location>
</feature>
<sequence>MNIINILCQFNLIISILIFGVNIALVCALAKLSKKITLTIALLYALGVFIISVLTTTFTQQLLPIIGENNQIILLIVSVFLLVVGVDTIHEWRTHSKNTIKSIKQSIIAPAPCFLLIIIETTLSMNTTLNDEITKFYLACSITLLIIIIVGYFIVKHTKAKHNPYQITLGNYMTYAGIYFLIEALLIPELTNIGSKQYQQITIIPESLTIMCIFTLILLIIGIIIGKKNNIQK</sequence>
<dbReference type="RefSeq" id="WP_095608482.1">
    <property type="nucleotide sequence ID" value="NZ_LMVN01000011.1"/>
</dbReference>
<organism evidence="2 4">
    <name type="scientific">Methanosphaera cuniculi</name>
    <dbReference type="NCBI Taxonomy" id="1077256"/>
    <lineage>
        <taxon>Archaea</taxon>
        <taxon>Methanobacteriati</taxon>
        <taxon>Methanobacteriota</taxon>
        <taxon>Methanomada group</taxon>
        <taxon>Methanobacteria</taxon>
        <taxon>Methanobacteriales</taxon>
        <taxon>Methanobacteriaceae</taxon>
        <taxon>Methanosphaera</taxon>
    </lineage>
</organism>
<dbReference type="EMBL" id="LMVN01000011">
    <property type="protein sequence ID" value="PAV07596.1"/>
    <property type="molecule type" value="Genomic_DNA"/>
</dbReference>
<dbReference type="Proteomes" id="UP000217528">
    <property type="component" value="Unassembled WGS sequence"/>
</dbReference>